<dbReference type="InterPro" id="IPR028978">
    <property type="entry name" value="Chorismate_lyase_/UTRA_dom_sf"/>
</dbReference>
<dbReference type="Gene3D" id="3.40.1410.10">
    <property type="entry name" value="Chorismate lyase-like"/>
    <property type="match status" value="1"/>
</dbReference>
<dbReference type="SUPFAM" id="SSF64288">
    <property type="entry name" value="Chorismate lyase-like"/>
    <property type="match status" value="1"/>
</dbReference>
<name>A0ABW7CHV8_9CYAN</name>
<protein>
    <submittedName>
        <fullName evidence="2">Chorismate lyase</fullName>
        <ecNumber evidence="2">4.1.3.40</ecNumber>
    </submittedName>
</protein>
<reference evidence="3" key="1">
    <citation type="journal article" date="2024" name="Algal Res.">
        <title>Biochemical, toxicological and genomic investigation of a high-biomass producing Limnothrix strain isolated from Italian shallow drinking water reservoir.</title>
        <authorList>
            <person name="Simonazzi M."/>
            <person name="Shishido T.K."/>
            <person name="Delbaje E."/>
            <person name="Wahlsten M."/>
            <person name="Fewer D.P."/>
            <person name="Sivonen K."/>
            <person name="Pezzolesi L."/>
            <person name="Pistocchi R."/>
        </authorList>
    </citation>
    <scope>NUCLEOTIDE SEQUENCE [LARGE SCALE GENOMIC DNA]</scope>
    <source>
        <strain evidence="3">LRLZ20PSL1</strain>
    </source>
</reference>
<accession>A0ABW7CHV8</accession>
<comment type="caution">
    <text evidence="2">The sequence shown here is derived from an EMBL/GenBank/DDBJ whole genome shotgun (WGS) entry which is preliminary data.</text>
</comment>
<dbReference type="NCBIfam" id="NF037993">
    <property type="entry name" value="cyano_chori_ly"/>
    <property type="match status" value="1"/>
</dbReference>
<evidence type="ECO:0000313" key="2">
    <source>
        <dbReference type="EMBL" id="MFG3819391.1"/>
    </source>
</evidence>
<proteinExistence type="predicted"/>
<sequence length="218" mass="24608">MTASVTDRQADLSAPQPPVDRPSIELGSHGDWHRLKPTWQGDETVVQQGLPHHFLAPPWQMLLLGDGSPTRHLQLLTGEPTEVDVIDMSVVGPAGDGAPEAIEMVPGPRLRRQVWLRTASGQRLAYATSWWEASHVDEYLQNRSLPIWASLARLRTELYRDVRGICYGRSAALEAAFGESGPLWGRHYLFWHRNQPLTLIFEVFSPYLQRYLGPIARQ</sequence>
<evidence type="ECO:0000256" key="1">
    <source>
        <dbReference type="SAM" id="MobiDB-lite"/>
    </source>
</evidence>
<gene>
    <name evidence="2" type="ORF">VPK24_17230</name>
</gene>
<keyword evidence="3" id="KW-1185">Reference proteome</keyword>
<dbReference type="InterPro" id="IPR002800">
    <property type="entry name" value="Rv2949c-like"/>
</dbReference>
<evidence type="ECO:0000313" key="3">
    <source>
        <dbReference type="Proteomes" id="UP001604335"/>
    </source>
</evidence>
<dbReference type="EC" id="4.1.3.40" evidence="2"/>
<organism evidence="2 3">
    <name type="scientific">Limnothrix redekei LRLZ20PSL1</name>
    <dbReference type="NCBI Taxonomy" id="3112953"/>
    <lineage>
        <taxon>Bacteria</taxon>
        <taxon>Bacillati</taxon>
        <taxon>Cyanobacteriota</taxon>
        <taxon>Cyanophyceae</taxon>
        <taxon>Pseudanabaenales</taxon>
        <taxon>Pseudanabaenaceae</taxon>
        <taxon>Limnothrix</taxon>
    </lineage>
</organism>
<dbReference type="EMBL" id="JAZAQF010000090">
    <property type="protein sequence ID" value="MFG3819391.1"/>
    <property type="molecule type" value="Genomic_DNA"/>
</dbReference>
<keyword evidence="2" id="KW-0456">Lyase</keyword>
<dbReference type="InterPro" id="IPR048022">
    <property type="entry name" value="Ch_lyase_cyan"/>
</dbReference>
<dbReference type="GO" id="GO:0008813">
    <property type="term" value="F:chorismate lyase activity"/>
    <property type="evidence" value="ECO:0007669"/>
    <property type="project" value="UniProtKB-EC"/>
</dbReference>
<dbReference type="Pfam" id="PF01947">
    <property type="entry name" value="Rv2949c-like"/>
    <property type="match status" value="1"/>
</dbReference>
<feature type="region of interest" description="Disordered" evidence="1">
    <location>
        <begin position="1"/>
        <end position="29"/>
    </location>
</feature>
<dbReference type="Proteomes" id="UP001604335">
    <property type="component" value="Unassembled WGS sequence"/>
</dbReference>